<evidence type="ECO:0000256" key="5">
    <source>
        <dbReference type="ARBA" id="ARBA00022989"/>
    </source>
</evidence>
<keyword evidence="8 9" id="KW-0407">Ion channel</keyword>
<dbReference type="GO" id="GO:0005886">
    <property type="term" value="C:plasma membrane"/>
    <property type="evidence" value="ECO:0007669"/>
    <property type="project" value="UniProtKB-SubCell"/>
</dbReference>
<dbReference type="EMBL" id="AMQM01002412">
    <property type="status" value="NOT_ANNOTATED_CDS"/>
    <property type="molecule type" value="Genomic_DNA"/>
</dbReference>
<keyword evidence="4 9" id="KW-0812">Transmembrane</keyword>
<evidence type="ECO:0000256" key="2">
    <source>
        <dbReference type="ARBA" id="ARBA00022448"/>
    </source>
</evidence>
<dbReference type="OMA" id="WRSWENG"/>
<comment type="similarity">
    <text evidence="9">Belongs to the pannexin family.</text>
</comment>
<keyword evidence="6 9" id="KW-0406">Ion transport</keyword>
<reference evidence="13" key="1">
    <citation type="submission" date="2012-12" db="EMBL/GenBank/DDBJ databases">
        <authorList>
            <person name="Hellsten U."/>
            <person name="Grimwood J."/>
            <person name="Chapman J.A."/>
            <person name="Shapiro H."/>
            <person name="Aerts A."/>
            <person name="Otillar R.P."/>
            <person name="Terry A.Y."/>
            <person name="Boore J.L."/>
            <person name="Simakov O."/>
            <person name="Marletaz F."/>
            <person name="Cho S.-J."/>
            <person name="Edsinger-Gonzales E."/>
            <person name="Havlak P."/>
            <person name="Kuo D.-H."/>
            <person name="Larsson T."/>
            <person name="Lv J."/>
            <person name="Arendt D."/>
            <person name="Savage R."/>
            <person name="Osoegawa K."/>
            <person name="de Jong P."/>
            <person name="Lindberg D.R."/>
            <person name="Seaver E.C."/>
            <person name="Weisblat D.A."/>
            <person name="Putnam N.H."/>
            <person name="Grigoriev I.V."/>
            <person name="Rokhsar D.S."/>
        </authorList>
    </citation>
    <scope>NUCLEOTIDE SEQUENCE</scope>
</reference>
<reference evidence="11 13" key="2">
    <citation type="journal article" date="2013" name="Nature">
        <title>Insights into bilaterian evolution from three spiralian genomes.</title>
        <authorList>
            <person name="Simakov O."/>
            <person name="Marletaz F."/>
            <person name="Cho S.J."/>
            <person name="Edsinger-Gonzales E."/>
            <person name="Havlak P."/>
            <person name="Hellsten U."/>
            <person name="Kuo D.H."/>
            <person name="Larsson T."/>
            <person name="Lv J."/>
            <person name="Arendt D."/>
            <person name="Savage R."/>
            <person name="Osoegawa K."/>
            <person name="de Jong P."/>
            <person name="Grimwood J."/>
            <person name="Chapman J.A."/>
            <person name="Shapiro H."/>
            <person name="Aerts A."/>
            <person name="Otillar R.P."/>
            <person name="Terry A.Y."/>
            <person name="Boore J.L."/>
            <person name="Grigoriev I.V."/>
            <person name="Lindberg D.R."/>
            <person name="Seaver E.C."/>
            <person name="Weisblat D.A."/>
            <person name="Putnam N.H."/>
            <person name="Rokhsar D.S."/>
        </authorList>
    </citation>
    <scope>NUCLEOTIDE SEQUENCE</scope>
</reference>
<keyword evidence="2 9" id="KW-0813">Transport</keyword>
<evidence type="ECO:0000256" key="7">
    <source>
        <dbReference type="ARBA" id="ARBA00023136"/>
    </source>
</evidence>
<evidence type="ECO:0000256" key="3">
    <source>
        <dbReference type="ARBA" id="ARBA00022475"/>
    </source>
</evidence>
<dbReference type="KEGG" id="hro:HELRODRAFT_132794"/>
<comment type="subcellular location">
    <subcellularLocation>
        <location evidence="1 9">Cell membrane</location>
        <topology evidence="1 9">Multi-pass membrane protein</topology>
    </subcellularLocation>
</comment>
<protein>
    <recommendedName>
        <fullName evidence="9">Innexin</fullName>
    </recommendedName>
</protein>
<dbReference type="GO" id="GO:0005921">
    <property type="term" value="C:gap junction"/>
    <property type="evidence" value="ECO:0007669"/>
    <property type="project" value="UniProtKB-UniRule"/>
</dbReference>
<dbReference type="CTD" id="20196196"/>
<dbReference type="RefSeq" id="XP_009009975.1">
    <property type="nucleotide sequence ID" value="XM_009011727.1"/>
</dbReference>
<dbReference type="AlphaFoldDB" id="T1EHZ6"/>
<dbReference type="FunCoup" id="T1EHZ6">
    <property type="interactions" value="74"/>
</dbReference>
<comment type="function">
    <text evidence="9">Structural component of the gap junctions.</text>
</comment>
<dbReference type="PROSITE" id="PS51013">
    <property type="entry name" value="PANNEXIN"/>
    <property type="match status" value="1"/>
</dbReference>
<evidence type="ECO:0000313" key="12">
    <source>
        <dbReference type="EnsemblMetazoa" id="HelroP132794"/>
    </source>
</evidence>
<dbReference type="HOGENOM" id="CLU_035763_0_1_1"/>
<dbReference type="EMBL" id="KB095812">
    <property type="protein sequence ID" value="ESO11487.1"/>
    <property type="molecule type" value="Genomic_DNA"/>
</dbReference>
<dbReference type="OrthoDB" id="5867527at2759"/>
<dbReference type="EnsemblMetazoa" id="HelroT132794">
    <property type="protein sequence ID" value="HelroP132794"/>
    <property type="gene ID" value="HelroG132794"/>
</dbReference>
<dbReference type="PANTHER" id="PTHR11893:SF36">
    <property type="entry name" value="INNEXIN-5"/>
    <property type="match status" value="1"/>
</dbReference>
<keyword evidence="13" id="KW-1185">Reference proteome</keyword>
<feature type="chain" id="PRO_5010979859" description="Innexin" evidence="10">
    <location>
        <begin position="27"/>
        <end position="360"/>
    </location>
</feature>
<sequence>DDDTCDRINRLISAVLILLLGLVVSARQCLGEAIYCWCPEICATNHEKYANLMCWVDDTYFVPFLDRIPHPEEVRQRKITYYQWVPIILMLQALMFLAPWIVWRVLAGRVGIKLGNIIQAACKSQLSDKCEEREAAHKFAFYLLNRFHHHQTSPPLPHLISPSKCFSNTCHFFKPHLFTSYIVVKILYLTNSVGQLFLLDKFLGVEFYTFGYHVLTFLIANRQWTPTDRFPHVTMCDFRIRQSTNVHQYTVQCVLPINIFNEKVFTVIWFWLVIVAAITLCSLLGWVWSMTLGTTISEYVKENLSVLNMYIAEDQVELQSLEIFAKKYIGRDGMFILKLVAKNSGELVAAELLQSLWAHY</sequence>
<keyword evidence="10" id="KW-0732">Signal</keyword>
<evidence type="ECO:0000256" key="4">
    <source>
        <dbReference type="ARBA" id="ARBA00022692"/>
    </source>
</evidence>
<dbReference type="PRINTS" id="PR01262">
    <property type="entry name" value="INNEXIN"/>
</dbReference>
<dbReference type="GO" id="GO:0034220">
    <property type="term" value="P:monoatomic ion transmembrane transport"/>
    <property type="evidence" value="ECO:0007669"/>
    <property type="project" value="UniProtKB-KW"/>
</dbReference>
<feature type="transmembrane region" description="Helical" evidence="9">
    <location>
        <begin position="267"/>
        <end position="288"/>
    </location>
</feature>
<evidence type="ECO:0000256" key="8">
    <source>
        <dbReference type="ARBA" id="ARBA00023303"/>
    </source>
</evidence>
<dbReference type="InParanoid" id="T1EHZ6"/>
<reference evidence="12" key="3">
    <citation type="submission" date="2015-06" db="UniProtKB">
        <authorList>
            <consortium name="EnsemblMetazoa"/>
        </authorList>
    </citation>
    <scope>IDENTIFICATION</scope>
</reference>
<evidence type="ECO:0000256" key="10">
    <source>
        <dbReference type="SAM" id="SignalP"/>
    </source>
</evidence>
<name>T1EHZ6_HELRO</name>
<dbReference type="Proteomes" id="UP000015101">
    <property type="component" value="Unassembled WGS sequence"/>
</dbReference>
<keyword evidence="5 9" id="KW-1133">Transmembrane helix</keyword>
<feature type="transmembrane region" description="Helical" evidence="9">
    <location>
        <begin position="81"/>
        <end position="103"/>
    </location>
</feature>
<organism evidence="12 13">
    <name type="scientific">Helobdella robusta</name>
    <name type="common">Californian leech</name>
    <dbReference type="NCBI Taxonomy" id="6412"/>
    <lineage>
        <taxon>Eukaryota</taxon>
        <taxon>Metazoa</taxon>
        <taxon>Spiralia</taxon>
        <taxon>Lophotrochozoa</taxon>
        <taxon>Annelida</taxon>
        <taxon>Clitellata</taxon>
        <taxon>Hirudinea</taxon>
        <taxon>Rhynchobdellida</taxon>
        <taxon>Glossiphoniidae</taxon>
        <taxon>Helobdella</taxon>
    </lineage>
</organism>
<dbReference type="InterPro" id="IPR000990">
    <property type="entry name" value="Innexin"/>
</dbReference>
<proteinExistence type="inferred from homology"/>
<accession>T1EHZ6</accession>
<dbReference type="STRING" id="6412.T1EHZ6"/>
<feature type="signal peptide" evidence="10">
    <location>
        <begin position="1"/>
        <end position="26"/>
    </location>
</feature>
<keyword evidence="7 9" id="KW-0472">Membrane</keyword>
<evidence type="ECO:0000256" key="1">
    <source>
        <dbReference type="ARBA" id="ARBA00004651"/>
    </source>
</evidence>
<keyword evidence="3" id="KW-1003">Cell membrane</keyword>
<evidence type="ECO:0000313" key="13">
    <source>
        <dbReference type="Proteomes" id="UP000015101"/>
    </source>
</evidence>
<dbReference type="Pfam" id="PF00876">
    <property type="entry name" value="Innexin"/>
    <property type="match status" value="1"/>
</dbReference>
<gene>
    <name evidence="12" type="primary">20196196</name>
    <name evidence="9" type="synonym">inx</name>
    <name evidence="11" type="ORF">HELRODRAFT_132794</name>
</gene>
<comment type="caution">
    <text evidence="9">Lacks conserved residue(s) required for the propagation of feature annotation.</text>
</comment>
<dbReference type="PANTHER" id="PTHR11893">
    <property type="entry name" value="INNEXIN"/>
    <property type="match status" value="1"/>
</dbReference>
<evidence type="ECO:0000313" key="11">
    <source>
        <dbReference type="EMBL" id="ESO11487.1"/>
    </source>
</evidence>
<evidence type="ECO:0000256" key="6">
    <source>
        <dbReference type="ARBA" id="ARBA00023065"/>
    </source>
</evidence>
<evidence type="ECO:0000256" key="9">
    <source>
        <dbReference type="RuleBase" id="RU010713"/>
    </source>
</evidence>
<dbReference type="GeneID" id="20196196"/>